<feature type="non-terminal residue" evidence="1">
    <location>
        <position position="425"/>
    </location>
</feature>
<feature type="non-terminal residue" evidence="1">
    <location>
        <position position="1"/>
    </location>
</feature>
<organism evidence="1">
    <name type="scientific">marine sediment metagenome</name>
    <dbReference type="NCBI Taxonomy" id="412755"/>
    <lineage>
        <taxon>unclassified sequences</taxon>
        <taxon>metagenomes</taxon>
        <taxon>ecological metagenomes</taxon>
    </lineage>
</organism>
<evidence type="ECO:0000313" key="1">
    <source>
        <dbReference type="EMBL" id="KKK88779.1"/>
    </source>
</evidence>
<protein>
    <submittedName>
        <fullName evidence="1">Uncharacterized protein</fullName>
    </submittedName>
</protein>
<proteinExistence type="predicted"/>
<name>A0A0F9BDS2_9ZZZZ</name>
<comment type="caution">
    <text evidence="1">The sequence shown here is derived from an EMBL/GenBank/DDBJ whole genome shotgun (WGS) entry which is preliminary data.</text>
</comment>
<dbReference type="EMBL" id="LAZR01049807">
    <property type="protein sequence ID" value="KKK88779.1"/>
    <property type="molecule type" value="Genomic_DNA"/>
</dbReference>
<reference evidence="1" key="1">
    <citation type="journal article" date="2015" name="Nature">
        <title>Complex archaea that bridge the gap between prokaryotes and eukaryotes.</title>
        <authorList>
            <person name="Spang A."/>
            <person name="Saw J.H."/>
            <person name="Jorgensen S.L."/>
            <person name="Zaremba-Niedzwiedzka K."/>
            <person name="Martijn J."/>
            <person name="Lind A.E."/>
            <person name="van Eijk R."/>
            <person name="Schleper C."/>
            <person name="Guy L."/>
            <person name="Ettema T.J."/>
        </authorList>
    </citation>
    <scope>NUCLEOTIDE SEQUENCE</scope>
</reference>
<dbReference type="AlphaFoldDB" id="A0A0F9BDS2"/>
<accession>A0A0F9BDS2</accession>
<gene>
    <name evidence="1" type="ORF">LCGC14_2739720</name>
</gene>
<sequence length="425" mass="47576">ARDFLHSKGVDVMGELTTRGIVLIDIAIISCVANDWQHLSPESLIERLLTPLAAQKIRILPIVSGLKWAVTFGFQTREGGMGILQITEVEEDKKHFKIRYKMLQSSRLSNIANPPKTQIDEGSASSRKRQINAIAAADSAERNIKTTVEQFVALVLASKDKEAANLAVPGSPASRHAGDLRKLIAKGKLRIRNVYSDQTAAMVTTTEVQDDRGRKVTLTFYLQRKEYLGHSIWQVNDVDYTLRITDIDLQSAEEAFKKRIQFFKNHPNATEIPATQPGGVPIRFTSVEGLQNRWRLRLDLPEGMYLLQGWYSVVDGTIREHVGGGSKSVVGAGECEFAWKRERNMLELTRRPGSVSRTTWPEGAELRVTISDKPTTLYSERYALLWQGDFVKDGLVLKSVYYLARLASDADMDAGFLTQQDPITT</sequence>